<proteinExistence type="predicted"/>
<feature type="region of interest" description="Disordered" evidence="1">
    <location>
        <begin position="40"/>
        <end position="74"/>
    </location>
</feature>
<dbReference type="EMBL" id="SPHZ02000007">
    <property type="protein sequence ID" value="KAF0905677.1"/>
    <property type="molecule type" value="Genomic_DNA"/>
</dbReference>
<evidence type="ECO:0000313" key="2">
    <source>
        <dbReference type="EMBL" id="KAF0905677.1"/>
    </source>
</evidence>
<evidence type="ECO:0000313" key="3">
    <source>
        <dbReference type="Proteomes" id="UP000479710"/>
    </source>
</evidence>
<dbReference type="AlphaFoldDB" id="A0A6G1D027"/>
<evidence type="ECO:0000256" key="1">
    <source>
        <dbReference type="SAM" id="MobiDB-lite"/>
    </source>
</evidence>
<comment type="caution">
    <text evidence="2">The sequence shown here is derived from an EMBL/GenBank/DDBJ whole genome shotgun (WGS) entry which is preliminary data.</text>
</comment>
<sequence>MAQSIPVLQLMKFGEEQKSYRSQAPSVAAPLLLRAAVPPTPDARWQHSPDGALAFPAAAEGQPVGRDRIPRRKR</sequence>
<accession>A0A6G1D027</accession>
<dbReference type="Proteomes" id="UP000479710">
    <property type="component" value="Unassembled WGS sequence"/>
</dbReference>
<reference evidence="2 3" key="1">
    <citation type="submission" date="2019-11" db="EMBL/GenBank/DDBJ databases">
        <title>Whole genome sequence of Oryza granulata.</title>
        <authorList>
            <person name="Li W."/>
        </authorList>
    </citation>
    <scope>NUCLEOTIDE SEQUENCE [LARGE SCALE GENOMIC DNA]</scope>
    <source>
        <strain evidence="3">cv. Menghai</strain>
        <tissue evidence="2">Leaf</tissue>
    </source>
</reference>
<keyword evidence="3" id="KW-1185">Reference proteome</keyword>
<name>A0A6G1D027_9ORYZ</name>
<organism evidence="2 3">
    <name type="scientific">Oryza meyeriana var. granulata</name>
    <dbReference type="NCBI Taxonomy" id="110450"/>
    <lineage>
        <taxon>Eukaryota</taxon>
        <taxon>Viridiplantae</taxon>
        <taxon>Streptophyta</taxon>
        <taxon>Embryophyta</taxon>
        <taxon>Tracheophyta</taxon>
        <taxon>Spermatophyta</taxon>
        <taxon>Magnoliopsida</taxon>
        <taxon>Liliopsida</taxon>
        <taxon>Poales</taxon>
        <taxon>Poaceae</taxon>
        <taxon>BOP clade</taxon>
        <taxon>Oryzoideae</taxon>
        <taxon>Oryzeae</taxon>
        <taxon>Oryzinae</taxon>
        <taxon>Oryza</taxon>
        <taxon>Oryza meyeriana</taxon>
    </lineage>
</organism>
<protein>
    <submittedName>
        <fullName evidence="2">Uncharacterized protein</fullName>
    </submittedName>
</protein>
<gene>
    <name evidence="2" type="ORF">E2562_008759</name>
</gene>